<gene>
    <name evidence="1" type="ORF">A3F54_03350</name>
</gene>
<evidence type="ECO:0000313" key="2">
    <source>
        <dbReference type="Proteomes" id="UP000176952"/>
    </source>
</evidence>
<dbReference type="SUPFAM" id="SSF51306">
    <property type="entry name" value="LexA/Signal peptidase"/>
    <property type="match status" value="1"/>
</dbReference>
<dbReference type="AlphaFoldDB" id="A0A1G2B6L6"/>
<organism evidence="1 2">
    <name type="scientific">Candidatus Kerfeldbacteria bacterium RIFCSPHIGHO2_12_FULL_48_17</name>
    <dbReference type="NCBI Taxonomy" id="1798542"/>
    <lineage>
        <taxon>Bacteria</taxon>
        <taxon>Candidatus Kerfeldiibacteriota</taxon>
    </lineage>
</organism>
<dbReference type="EMBL" id="MHKD01000011">
    <property type="protein sequence ID" value="OGY84792.1"/>
    <property type="molecule type" value="Genomic_DNA"/>
</dbReference>
<comment type="caution">
    <text evidence="1">The sequence shown here is derived from an EMBL/GenBank/DDBJ whole genome shotgun (WGS) entry which is preliminary data.</text>
</comment>
<accession>A0A1G2B6L6</accession>
<dbReference type="Proteomes" id="UP000176952">
    <property type="component" value="Unassembled WGS sequence"/>
</dbReference>
<dbReference type="InterPro" id="IPR036286">
    <property type="entry name" value="LexA/Signal_pep-like_sf"/>
</dbReference>
<dbReference type="Gene3D" id="2.10.109.10">
    <property type="entry name" value="Umud Fragment, subunit A"/>
    <property type="match status" value="1"/>
</dbReference>
<protein>
    <recommendedName>
        <fullName evidence="3">Peptidase S26 domain-containing protein</fullName>
    </recommendedName>
</protein>
<proteinExistence type="predicted"/>
<evidence type="ECO:0000313" key="1">
    <source>
        <dbReference type="EMBL" id="OGY84792.1"/>
    </source>
</evidence>
<sequence length="137" mass="15552">MKNPRSHLLPRQDNDPLPPLPRFRLSDFVLWLRGRRQRRRVVGSSLQPFLRDGDTVFFQTLDSASGKSGAIMVGDYVLADHPFRRIEIIKFVRNIKVTASGERTLWIEGAVDTGSEDSRSFGWLALTSIKGKLTSRV</sequence>
<name>A0A1G2B6L6_9BACT</name>
<reference evidence="1 2" key="1">
    <citation type="journal article" date="2016" name="Nat. Commun.">
        <title>Thousands of microbial genomes shed light on interconnected biogeochemical processes in an aquifer system.</title>
        <authorList>
            <person name="Anantharaman K."/>
            <person name="Brown C.T."/>
            <person name="Hug L.A."/>
            <person name="Sharon I."/>
            <person name="Castelle C.J."/>
            <person name="Probst A.J."/>
            <person name="Thomas B.C."/>
            <person name="Singh A."/>
            <person name="Wilkins M.J."/>
            <person name="Karaoz U."/>
            <person name="Brodie E.L."/>
            <person name="Williams K.H."/>
            <person name="Hubbard S.S."/>
            <person name="Banfield J.F."/>
        </authorList>
    </citation>
    <scope>NUCLEOTIDE SEQUENCE [LARGE SCALE GENOMIC DNA]</scope>
</reference>
<dbReference type="STRING" id="1798542.A3F54_03350"/>
<evidence type="ECO:0008006" key="3">
    <source>
        <dbReference type="Google" id="ProtNLM"/>
    </source>
</evidence>